<evidence type="ECO:0000256" key="6">
    <source>
        <dbReference type="ARBA" id="ARBA00022801"/>
    </source>
</evidence>
<keyword evidence="7" id="KW-0347">Helicase</keyword>
<dbReference type="CDD" id="cd06529">
    <property type="entry name" value="S24_LexA-like"/>
    <property type="match status" value="1"/>
</dbReference>
<keyword evidence="13" id="KW-0234">DNA repair</keyword>
<reference evidence="17 18" key="1">
    <citation type="submission" date="2016-11" db="EMBL/GenBank/DDBJ databases">
        <authorList>
            <person name="Jaros S."/>
            <person name="Januszkiewicz K."/>
            <person name="Wedrychowicz H."/>
        </authorList>
    </citation>
    <scope>NUCLEOTIDE SEQUENCE [LARGE SCALE GENOMIC DNA]</scope>
    <source>
        <strain evidence="17 18">DSM 6191</strain>
    </source>
</reference>
<evidence type="ECO:0000256" key="3">
    <source>
        <dbReference type="ARBA" id="ARBA00022705"/>
    </source>
</evidence>
<dbReference type="AlphaFoldDB" id="A0A1M5XG84"/>
<evidence type="ECO:0000256" key="4">
    <source>
        <dbReference type="ARBA" id="ARBA00022741"/>
    </source>
</evidence>
<dbReference type="InterPro" id="IPR039418">
    <property type="entry name" value="LexA-like"/>
</dbReference>
<evidence type="ECO:0000256" key="2">
    <source>
        <dbReference type="ARBA" id="ARBA00022491"/>
    </source>
</evidence>
<dbReference type="GO" id="GO:0045892">
    <property type="term" value="P:negative regulation of DNA-templated transcription"/>
    <property type="evidence" value="ECO:0007669"/>
    <property type="project" value="InterPro"/>
</dbReference>
<dbReference type="Pfam" id="PF00717">
    <property type="entry name" value="Peptidase_S24"/>
    <property type="match status" value="1"/>
</dbReference>
<protein>
    <submittedName>
        <fullName evidence="17">SOS regulatory protein LexA</fullName>
    </submittedName>
</protein>
<dbReference type="InterPro" id="IPR006197">
    <property type="entry name" value="Peptidase_S24_LexA"/>
</dbReference>
<evidence type="ECO:0000256" key="12">
    <source>
        <dbReference type="ARBA" id="ARBA00023163"/>
    </source>
</evidence>
<dbReference type="SUPFAM" id="SSF52540">
    <property type="entry name" value="P-loop containing nucleoside triphosphate hydrolases"/>
    <property type="match status" value="1"/>
</dbReference>
<dbReference type="NCBIfam" id="TIGR00498">
    <property type="entry name" value="lexA"/>
    <property type="match status" value="1"/>
</dbReference>
<keyword evidence="12" id="KW-0804">Transcription</keyword>
<accession>A0A1M5XG84</accession>
<keyword evidence="10" id="KW-0805">Transcription regulation</keyword>
<dbReference type="PANTHER" id="PTHR33516">
    <property type="entry name" value="LEXA REPRESSOR"/>
    <property type="match status" value="1"/>
</dbReference>
<dbReference type="InterPro" id="IPR027417">
    <property type="entry name" value="P-loop_NTPase"/>
</dbReference>
<evidence type="ECO:0000256" key="15">
    <source>
        <dbReference type="RuleBase" id="RU003991"/>
    </source>
</evidence>
<dbReference type="GO" id="GO:0003677">
    <property type="term" value="F:DNA binding"/>
    <property type="evidence" value="ECO:0007669"/>
    <property type="project" value="UniProtKB-KW"/>
</dbReference>
<dbReference type="Gene3D" id="3.40.50.300">
    <property type="entry name" value="P-loop containing nucleotide triphosphate hydrolases"/>
    <property type="match status" value="1"/>
</dbReference>
<dbReference type="InterPro" id="IPR036286">
    <property type="entry name" value="LexA/Signal_pep-like_sf"/>
</dbReference>
<dbReference type="InterPro" id="IPR050077">
    <property type="entry name" value="LexA_repressor"/>
</dbReference>
<dbReference type="GO" id="GO:0004386">
    <property type="term" value="F:helicase activity"/>
    <property type="evidence" value="ECO:0007669"/>
    <property type="project" value="UniProtKB-KW"/>
</dbReference>
<dbReference type="GO" id="GO:0005524">
    <property type="term" value="F:ATP binding"/>
    <property type="evidence" value="ECO:0007669"/>
    <property type="project" value="UniProtKB-KW"/>
</dbReference>
<evidence type="ECO:0000313" key="18">
    <source>
        <dbReference type="Proteomes" id="UP000184241"/>
    </source>
</evidence>
<dbReference type="EMBL" id="FQXU01000005">
    <property type="protein sequence ID" value="SHH98857.1"/>
    <property type="molecule type" value="Genomic_DNA"/>
</dbReference>
<evidence type="ECO:0000259" key="16">
    <source>
        <dbReference type="Pfam" id="PF00717"/>
    </source>
</evidence>
<gene>
    <name evidence="17" type="ORF">SAMN02745941_01411</name>
</gene>
<dbReference type="GO" id="GO:0009432">
    <property type="term" value="P:SOS response"/>
    <property type="evidence" value="ECO:0007669"/>
    <property type="project" value="UniProtKB-KW"/>
</dbReference>
<keyword evidence="5" id="KW-0227">DNA damage</keyword>
<evidence type="ECO:0000256" key="1">
    <source>
        <dbReference type="ARBA" id="ARBA00007484"/>
    </source>
</evidence>
<evidence type="ECO:0000256" key="7">
    <source>
        <dbReference type="ARBA" id="ARBA00022806"/>
    </source>
</evidence>
<feature type="domain" description="Peptidase S24/S26A/S26B/S26C" evidence="16">
    <location>
        <begin position="356"/>
        <end position="471"/>
    </location>
</feature>
<keyword evidence="14" id="KW-0742">SOS response</keyword>
<dbReference type="Proteomes" id="UP000184241">
    <property type="component" value="Unassembled WGS sequence"/>
</dbReference>
<dbReference type="Gene3D" id="1.10.10.160">
    <property type="match status" value="1"/>
</dbReference>
<evidence type="ECO:0000256" key="10">
    <source>
        <dbReference type="ARBA" id="ARBA00023015"/>
    </source>
</evidence>
<dbReference type="InterPro" id="IPR006200">
    <property type="entry name" value="LexA"/>
</dbReference>
<sequence>MELNKSQWRYVNSKTLGHQFLKGGEFTGKTTAAVYRIINLENNYRLFQNENIVYVVLREEDKKNIEEIYEKAKLDLNYRYDSLFSYFNKGFEILTLNELIEIYSQGYMRVKKVNYKFSNEEKEYTLLENLLVDFKLTYKKSKLITNTSLDFLLKEIKWIKASGFTKDEYMNIDRKGRDKRIKKNSLSREGLYYLKDKYNDALRENNLMDKWDNILFALEFGKNFNKTYTHIILDNCEALTLAEIRFINSLLVMEKYSSLTYVLGENKESRENTWFIKGRKYNVLDETNINRSFLLKNSYKSKKQSWNSIEEFRFINLRNKIFKDFSRDTASNEKELVIKEGDQSYIYNEGNLKEYPLFSNIAAGEPILMNENVEDSFLLPEDWIRNSKDVFLLKVKGDSMENINILNGDLVVIRKQATADHNDIVAVDIDRSSTLKRLDMSGESPLLMPENEKYEPISLEGRDANILGVAIGVIKKLG</sequence>
<dbReference type="InterPro" id="IPR015927">
    <property type="entry name" value="Peptidase_S24_S26A/B/C"/>
</dbReference>
<keyword evidence="6 15" id="KW-0378">Hydrolase</keyword>
<keyword evidence="3" id="KW-0235">DNA replication</keyword>
<evidence type="ECO:0000256" key="9">
    <source>
        <dbReference type="ARBA" id="ARBA00022840"/>
    </source>
</evidence>
<keyword evidence="9" id="KW-0067">ATP-binding</keyword>
<dbReference type="Gene3D" id="2.10.109.10">
    <property type="entry name" value="Umud Fragment, subunit A"/>
    <property type="match status" value="1"/>
</dbReference>
<comment type="similarity">
    <text evidence="1 15">Belongs to the peptidase S24 family.</text>
</comment>
<dbReference type="GO" id="GO:0004252">
    <property type="term" value="F:serine-type endopeptidase activity"/>
    <property type="evidence" value="ECO:0007669"/>
    <property type="project" value="InterPro"/>
</dbReference>
<dbReference type="PANTHER" id="PTHR33516:SF2">
    <property type="entry name" value="LEXA REPRESSOR-RELATED"/>
    <property type="match status" value="1"/>
</dbReference>
<evidence type="ECO:0000256" key="8">
    <source>
        <dbReference type="ARBA" id="ARBA00022813"/>
    </source>
</evidence>
<dbReference type="InterPro" id="IPR013986">
    <property type="entry name" value="DExx_box_DNA_helicase_dom_sf"/>
</dbReference>
<evidence type="ECO:0000313" key="17">
    <source>
        <dbReference type="EMBL" id="SHH98857.1"/>
    </source>
</evidence>
<organism evidence="17 18">
    <name type="scientific">Clostridium intestinale DSM 6191</name>
    <dbReference type="NCBI Taxonomy" id="1121320"/>
    <lineage>
        <taxon>Bacteria</taxon>
        <taxon>Bacillati</taxon>
        <taxon>Bacillota</taxon>
        <taxon>Clostridia</taxon>
        <taxon>Eubacteriales</taxon>
        <taxon>Clostridiaceae</taxon>
        <taxon>Clostridium</taxon>
    </lineage>
</organism>
<evidence type="ECO:0000256" key="5">
    <source>
        <dbReference type="ARBA" id="ARBA00022763"/>
    </source>
</evidence>
<dbReference type="SUPFAM" id="SSF51306">
    <property type="entry name" value="LexA/Signal peptidase"/>
    <property type="match status" value="1"/>
</dbReference>
<dbReference type="GO" id="GO:0006281">
    <property type="term" value="P:DNA repair"/>
    <property type="evidence" value="ECO:0007669"/>
    <property type="project" value="UniProtKB-KW"/>
</dbReference>
<dbReference type="PRINTS" id="PR00726">
    <property type="entry name" value="LEXASERPTASE"/>
</dbReference>
<dbReference type="RefSeq" id="WP_073018101.1">
    <property type="nucleotide sequence ID" value="NZ_FQXU01000005.1"/>
</dbReference>
<evidence type="ECO:0000256" key="13">
    <source>
        <dbReference type="ARBA" id="ARBA00023204"/>
    </source>
</evidence>
<keyword evidence="4" id="KW-0547">Nucleotide-binding</keyword>
<keyword evidence="11" id="KW-0238">DNA-binding</keyword>
<name>A0A1M5XG84_9CLOT</name>
<evidence type="ECO:0000256" key="14">
    <source>
        <dbReference type="ARBA" id="ARBA00023236"/>
    </source>
</evidence>
<proteinExistence type="inferred from homology"/>
<evidence type="ECO:0000256" key="11">
    <source>
        <dbReference type="ARBA" id="ARBA00023125"/>
    </source>
</evidence>
<dbReference type="GO" id="GO:0006260">
    <property type="term" value="P:DNA replication"/>
    <property type="evidence" value="ECO:0007669"/>
    <property type="project" value="UniProtKB-KW"/>
</dbReference>
<keyword evidence="2" id="KW-0678">Repressor</keyword>
<keyword evidence="8 15" id="KW-0068">Autocatalytic cleavage</keyword>